<organism evidence="1">
    <name type="scientific">marine sediment metagenome</name>
    <dbReference type="NCBI Taxonomy" id="412755"/>
    <lineage>
        <taxon>unclassified sequences</taxon>
        <taxon>metagenomes</taxon>
        <taxon>ecological metagenomes</taxon>
    </lineage>
</organism>
<reference evidence="1" key="1">
    <citation type="journal article" date="2014" name="Front. Microbiol.">
        <title>High frequency of phylogenetically diverse reductive dehalogenase-homologous genes in deep subseafloor sedimentary metagenomes.</title>
        <authorList>
            <person name="Kawai M."/>
            <person name="Futagami T."/>
            <person name="Toyoda A."/>
            <person name="Takaki Y."/>
            <person name="Nishi S."/>
            <person name="Hori S."/>
            <person name="Arai W."/>
            <person name="Tsubouchi T."/>
            <person name="Morono Y."/>
            <person name="Uchiyama I."/>
            <person name="Ito T."/>
            <person name="Fujiyama A."/>
            <person name="Inagaki F."/>
            <person name="Takami H."/>
        </authorList>
    </citation>
    <scope>NUCLEOTIDE SEQUENCE</scope>
    <source>
        <strain evidence="1">Expedition CK06-06</strain>
    </source>
</reference>
<dbReference type="SUPFAM" id="SSF49464">
    <property type="entry name" value="Carboxypeptidase regulatory domain-like"/>
    <property type="match status" value="1"/>
</dbReference>
<accession>X0ZP82</accession>
<dbReference type="EMBL" id="BART01000359">
    <property type="protein sequence ID" value="GAG71224.1"/>
    <property type="molecule type" value="Genomic_DNA"/>
</dbReference>
<proteinExistence type="predicted"/>
<comment type="caution">
    <text evidence="1">The sequence shown here is derived from an EMBL/GenBank/DDBJ whole genome shotgun (WGS) entry which is preliminary data.</text>
</comment>
<dbReference type="InterPro" id="IPR008969">
    <property type="entry name" value="CarboxyPept-like_regulatory"/>
</dbReference>
<dbReference type="GO" id="GO:0009986">
    <property type="term" value="C:cell surface"/>
    <property type="evidence" value="ECO:0007669"/>
    <property type="project" value="InterPro"/>
</dbReference>
<gene>
    <name evidence="1" type="ORF">S01H4_01824</name>
</gene>
<dbReference type="Pfam" id="PF01060">
    <property type="entry name" value="TTR-52"/>
    <property type="match status" value="1"/>
</dbReference>
<sequence>MAFKIYGKILEKETGKGIPNLIVKAVDKDLLYDDILGEVTTDENGNFEIKYNKEDFIGLLLDKEPDIYLNIRNANGDVIYTTETKVVYDALEEEEFIIRISKSLIKGKKED</sequence>
<protein>
    <recommendedName>
        <fullName evidence="2">Carboxypeptidase regulatory-like domain-containing protein</fullName>
    </recommendedName>
</protein>
<dbReference type="Gene3D" id="2.60.40.3330">
    <property type="match status" value="1"/>
</dbReference>
<dbReference type="InterPro" id="IPR001534">
    <property type="entry name" value="Transthyretin-like"/>
</dbReference>
<name>X0ZP82_9ZZZZ</name>
<dbReference type="AlphaFoldDB" id="X0ZP82"/>
<dbReference type="InterPro" id="IPR038479">
    <property type="entry name" value="Transthyretin-like_sf"/>
</dbReference>
<evidence type="ECO:0008006" key="2">
    <source>
        <dbReference type="Google" id="ProtNLM"/>
    </source>
</evidence>
<evidence type="ECO:0000313" key="1">
    <source>
        <dbReference type="EMBL" id="GAG71224.1"/>
    </source>
</evidence>